<dbReference type="Pfam" id="PF12867">
    <property type="entry name" value="DinB_2"/>
    <property type="match status" value="1"/>
</dbReference>
<dbReference type="InterPro" id="IPR024775">
    <property type="entry name" value="DinB-like"/>
</dbReference>
<feature type="domain" description="DinB-like" evidence="1">
    <location>
        <begin position="20"/>
        <end position="155"/>
    </location>
</feature>
<accession>A0ABY9JXD0</accession>
<evidence type="ECO:0000259" key="1">
    <source>
        <dbReference type="Pfam" id="PF12867"/>
    </source>
</evidence>
<dbReference type="InterPro" id="IPR034660">
    <property type="entry name" value="DinB/YfiT-like"/>
</dbReference>
<reference evidence="2 3" key="1">
    <citation type="submission" date="2023-06" db="EMBL/GenBank/DDBJ databases">
        <title>Five Gram-positive bacteria isolated from mangrove sediments in Shenzhen, Guangdong, China.</title>
        <authorList>
            <person name="Yu S."/>
            <person name="Zheng W."/>
            <person name="Huang Y."/>
        </authorList>
    </citation>
    <scope>NUCLEOTIDE SEQUENCE [LARGE SCALE GENOMIC DNA]</scope>
    <source>
        <strain evidence="2 3">SaN35-3</strain>
    </source>
</reference>
<gene>
    <name evidence="2" type="ORF">LC087_16695</name>
</gene>
<evidence type="ECO:0000313" key="3">
    <source>
        <dbReference type="Proteomes" id="UP001197974"/>
    </source>
</evidence>
<dbReference type="Gene3D" id="1.20.120.450">
    <property type="entry name" value="dinb family like domain"/>
    <property type="match status" value="1"/>
</dbReference>
<organism evidence="2 3">
    <name type="scientific">Bacillus carboniphilus</name>
    <dbReference type="NCBI Taxonomy" id="86663"/>
    <lineage>
        <taxon>Bacteria</taxon>
        <taxon>Bacillati</taxon>
        <taxon>Bacillota</taxon>
        <taxon>Bacilli</taxon>
        <taxon>Bacillales</taxon>
        <taxon>Bacillaceae</taxon>
        <taxon>Bacillus</taxon>
    </lineage>
</organism>
<evidence type="ECO:0000313" key="2">
    <source>
        <dbReference type="EMBL" id="WLR42331.1"/>
    </source>
</evidence>
<name>A0ABY9JXD0_9BACI</name>
<dbReference type="EMBL" id="CP129013">
    <property type="protein sequence ID" value="WLR42331.1"/>
    <property type="molecule type" value="Genomic_DNA"/>
</dbReference>
<proteinExistence type="predicted"/>
<dbReference type="Proteomes" id="UP001197974">
    <property type="component" value="Chromosome"/>
</dbReference>
<dbReference type="RefSeq" id="WP_226543012.1">
    <property type="nucleotide sequence ID" value="NZ_CP129013.1"/>
</dbReference>
<protein>
    <submittedName>
        <fullName evidence="2">DinB family protein</fullName>
    </submittedName>
</protein>
<keyword evidence="3" id="KW-1185">Reference proteome</keyword>
<dbReference type="SUPFAM" id="SSF109854">
    <property type="entry name" value="DinB/YfiT-like putative metalloenzymes"/>
    <property type="match status" value="1"/>
</dbReference>
<sequence>MGEEKEIITRFSEYLNWLREIEKIDESKWSEPIAKGKWSVSEIIGHIMYWDRYLITEVLSSIRQGNEITFPEFDSFNHQASFYVRSGGSQAALIKEAIEARGSLVKGLYELPTATLKKQVTVNGVADCPHTGNPYTLLYIVEEFIEHDHHHQKQVERSITRHDSSFS</sequence>